<gene>
    <name evidence="1" type="ORF">S01H4_24586</name>
</gene>
<dbReference type="EMBL" id="BART01011572">
    <property type="protein sequence ID" value="GAG86791.1"/>
    <property type="molecule type" value="Genomic_DNA"/>
</dbReference>
<comment type="caution">
    <text evidence="1">The sequence shown here is derived from an EMBL/GenBank/DDBJ whole genome shotgun (WGS) entry which is preliminary data.</text>
</comment>
<sequence length="32" mass="3462">GTLIHHYKLDEKGLIEKANLVVATTNNSAPIT</sequence>
<name>X1CR90_9ZZZZ</name>
<dbReference type="AlphaFoldDB" id="X1CR90"/>
<protein>
    <submittedName>
        <fullName evidence="1">Uncharacterized protein</fullName>
    </submittedName>
</protein>
<reference evidence="1" key="1">
    <citation type="journal article" date="2014" name="Front. Microbiol.">
        <title>High frequency of phylogenetically diverse reductive dehalogenase-homologous genes in deep subseafloor sedimentary metagenomes.</title>
        <authorList>
            <person name="Kawai M."/>
            <person name="Futagami T."/>
            <person name="Toyoda A."/>
            <person name="Takaki Y."/>
            <person name="Nishi S."/>
            <person name="Hori S."/>
            <person name="Arai W."/>
            <person name="Tsubouchi T."/>
            <person name="Morono Y."/>
            <person name="Uchiyama I."/>
            <person name="Ito T."/>
            <person name="Fujiyama A."/>
            <person name="Inagaki F."/>
            <person name="Takami H."/>
        </authorList>
    </citation>
    <scope>NUCLEOTIDE SEQUENCE</scope>
    <source>
        <strain evidence="1">Expedition CK06-06</strain>
    </source>
</reference>
<accession>X1CR90</accession>
<evidence type="ECO:0000313" key="1">
    <source>
        <dbReference type="EMBL" id="GAG86791.1"/>
    </source>
</evidence>
<feature type="non-terminal residue" evidence="1">
    <location>
        <position position="1"/>
    </location>
</feature>
<proteinExistence type="predicted"/>
<dbReference type="SUPFAM" id="SSF56762">
    <property type="entry name" value="HydB/Nqo4-like"/>
    <property type="match status" value="1"/>
</dbReference>
<dbReference type="Gene3D" id="1.10.645.10">
    <property type="entry name" value="Cytochrome-c3 Hydrogenase, chain B"/>
    <property type="match status" value="1"/>
</dbReference>
<dbReference type="InterPro" id="IPR029014">
    <property type="entry name" value="NiFe-Hase_large"/>
</dbReference>
<organism evidence="1">
    <name type="scientific">marine sediment metagenome</name>
    <dbReference type="NCBI Taxonomy" id="412755"/>
    <lineage>
        <taxon>unclassified sequences</taxon>
        <taxon>metagenomes</taxon>
        <taxon>ecological metagenomes</taxon>
    </lineage>
</organism>